<protein>
    <submittedName>
        <fullName evidence="1">Uncharacterized protein</fullName>
    </submittedName>
</protein>
<dbReference type="AlphaFoldDB" id="A0A1I7PHS7"/>
<keyword evidence="2" id="KW-1185">Reference proteome</keyword>
<sequence length="123" mass="13914">MMLPTRSPAEFKSWLAATRGRPLGRLLRFTLFALVFLLSPARAPAELYQTIRVNVMSPEKFRIGRVVYPLAEMTQVVAGEVRGPNRVYVKLYIPLGLNKSLVEEIKAHCRQAGATSFFIQYKS</sequence>
<dbReference type="KEGG" id="obg:Verru16b_00211"/>
<accession>A0A1I7PHS7</accession>
<dbReference type="STRING" id="1838286.Verru16b_00211"/>
<organism evidence="1 2">
    <name type="scientific">Lacunisphaera limnophila</name>
    <dbReference type="NCBI Taxonomy" id="1838286"/>
    <lineage>
        <taxon>Bacteria</taxon>
        <taxon>Pseudomonadati</taxon>
        <taxon>Verrucomicrobiota</taxon>
        <taxon>Opitutia</taxon>
        <taxon>Opitutales</taxon>
        <taxon>Opitutaceae</taxon>
        <taxon>Lacunisphaera</taxon>
    </lineage>
</organism>
<dbReference type="EMBL" id="CP016094">
    <property type="protein sequence ID" value="AOS43170.1"/>
    <property type="molecule type" value="Genomic_DNA"/>
</dbReference>
<gene>
    <name evidence="1" type="ORF">Verru16b_00211</name>
</gene>
<reference evidence="1 2" key="1">
    <citation type="submission" date="2016-06" db="EMBL/GenBank/DDBJ databases">
        <title>Three novel species with peptidoglycan cell walls form the new genus Lacunisphaera gen. nov. in the family Opitutaceae of the verrucomicrobial subdivision 4.</title>
        <authorList>
            <person name="Rast P."/>
            <person name="Gloeckner I."/>
            <person name="Jogler M."/>
            <person name="Boedeker C."/>
            <person name="Jeske O."/>
            <person name="Wiegand S."/>
            <person name="Reinhardt R."/>
            <person name="Schumann P."/>
            <person name="Rohde M."/>
            <person name="Spring S."/>
            <person name="Gloeckner F.O."/>
            <person name="Jogler C."/>
        </authorList>
    </citation>
    <scope>NUCLEOTIDE SEQUENCE [LARGE SCALE GENOMIC DNA]</scope>
    <source>
        <strain evidence="1 2">IG16b</strain>
    </source>
</reference>
<evidence type="ECO:0000313" key="2">
    <source>
        <dbReference type="Proteomes" id="UP000095228"/>
    </source>
</evidence>
<dbReference type="Proteomes" id="UP000095228">
    <property type="component" value="Chromosome"/>
</dbReference>
<proteinExistence type="predicted"/>
<dbReference type="RefSeq" id="WP_069960555.1">
    <property type="nucleotide sequence ID" value="NZ_CP016094.1"/>
</dbReference>
<evidence type="ECO:0000313" key="1">
    <source>
        <dbReference type="EMBL" id="AOS43170.1"/>
    </source>
</evidence>
<name>A0A1I7PHS7_9BACT</name>